<evidence type="ECO:0000313" key="2">
    <source>
        <dbReference type="Proteomes" id="UP000477311"/>
    </source>
</evidence>
<dbReference type="InterPro" id="IPR027417">
    <property type="entry name" value="P-loop_NTPase"/>
</dbReference>
<sequence>MRFVKGGVNLLAGQPGIGKSMLAIQLALDLARQGRKALYVLTQQSREQPAQRARLIMTGWPGSLPDLEQAIFYPSV</sequence>
<dbReference type="Pfam" id="PF13481">
    <property type="entry name" value="AAA_25"/>
    <property type="match status" value="1"/>
</dbReference>
<evidence type="ECO:0000313" key="1">
    <source>
        <dbReference type="EMBL" id="NGO40425.1"/>
    </source>
</evidence>
<organism evidence="1 2">
    <name type="scientific">Limisphaera ngatamarikiensis</name>
    <dbReference type="NCBI Taxonomy" id="1324935"/>
    <lineage>
        <taxon>Bacteria</taxon>
        <taxon>Pseudomonadati</taxon>
        <taxon>Verrucomicrobiota</taxon>
        <taxon>Verrucomicrobiia</taxon>
        <taxon>Limisphaerales</taxon>
        <taxon>Limisphaeraceae</taxon>
        <taxon>Limisphaera</taxon>
    </lineage>
</organism>
<reference evidence="1 2" key="1">
    <citation type="submission" date="2020-02" db="EMBL/GenBank/DDBJ databases">
        <title>Draft genome sequence of Limisphaera ngatamarikiensis NGM72.4T, a thermophilic Verrucomicrobia grouped in subdivision 3.</title>
        <authorList>
            <person name="Carere C.R."/>
            <person name="Steen J."/>
            <person name="Hugenholtz P."/>
            <person name="Stott M.B."/>
        </authorList>
    </citation>
    <scope>NUCLEOTIDE SEQUENCE [LARGE SCALE GENOMIC DNA]</scope>
    <source>
        <strain evidence="1 2">NGM72.4</strain>
    </source>
</reference>
<dbReference type="RefSeq" id="WP_165109014.1">
    <property type="nucleotide sequence ID" value="NZ_JAAKYA010000092.1"/>
</dbReference>
<dbReference type="AlphaFoldDB" id="A0A6M1RV05"/>
<dbReference type="EMBL" id="JAAKYA010000092">
    <property type="protein sequence ID" value="NGO40425.1"/>
    <property type="molecule type" value="Genomic_DNA"/>
</dbReference>
<comment type="caution">
    <text evidence="1">The sequence shown here is derived from an EMBL/GenBank/DDBJ whole genome shotgun (WGS) entry which is preliminary data.</text>
</comment>
<accession>A0A6M1RV05</accession>
<dbReference type="SUPFAM" id="SSF52540">
    <property type="entry name" value="P-loop containing nucleoside triphosphate hydrolases"/>
    <property type="match status" value="1"/>
</dbReference>
<proteinExistence type="predicted"/>
<protein>
    <submittedName>
        <fullName evidence="1">AAA family ATPase</fullName>
    </submittedName>
</protein>
<dbReference type="Proteomes" id="UP000477311">
    <property type="component" value="Unassembled WGS sequence"/>
</dbReference>
<name>A0A6M1RV05_9BACT</name>
<dbReference type="Gene3D" id="3.40.50.300">
    <property type="entry name" value="P-loop containing nucleotide triphosphate hydrolases"/>
    <property type="match status" value="1"/>
</dbReference>
<gene>
    <name evidence="1" type="ORF">G4L39_13640</name>
</gene>
<keyword evidence="2" id="KW-1185">Reference proteome</keyword>